<accession>A0A6B3SYS6</accession>
<proteinExistence type="predicted"/>
<protein>
    <submittedName>
        <fullName evidence="1">Uncharacterized protein</fullName>
    </submittedName>
</protein>
<sequence length="96" mass="9600">MPLLPVVPLVDGMVEAPVEVPAAAPLTPVAVVLEVPEVPDAPLVVSVVAGATGVAALGVVVMVDVELGDDVVSLEVVDCAWATFARATAAEAINSF</sequence>
<evidence type="ECO:0000313" key="1">
    <source>
        <dbReference type="EMBL" id="NEX63289.1"/>
    </source>
</evidence>
<dbReference type="Proteomes" id="UP000482155">
    <property type="component" value="Unassembled WGS sequence"/>
</dbReference>
<keyword evidence="2" id="KW-1185">Reference proteome</keyword>
<reference evidence="1 2" key="1">
    <citation type="submission" date="2020-02" db="EMBL/GenBank/DDBJ databases">
        <authorList>
            <person name="Kim M.K."/>
        </authorList>
    </citation>
    <scope>NUCLEOTIDE SEQUENCE [LARGE SCALE GENOMIC DNA]</scope>
    <source>
        <strain evidence="1 2">17J57-3</strain>
    </source>
</reference>
<dbReference type="RefSeq" id="WP_163967032.1">
    <property type="nucleotide sequence ID" value="NZ_JAAIVB010000068.1"/>
</dbReference>
<dbReference type="AlphaFoldDB" id="A0A6B3SYS6"/>
<comment type="caution">
    <text evidence="1">The sequence shown here is derived from an EMBL/GenBank/DDBJ whole genome shotgun (WGS) entry which is preliminary data.</text>
</comment>
<organism evidence="1 2">
    <name type="scientific">Noviherbaspirillum galbum</name>
    <dbReference type="NCBI Taxonomy" id="2709383"/>
    <lineage>
        <taxon>Bacteria</taxon>
        <taxon>Pseudomonadati</taxon>
        <taxon>Pseudomonadota</taxon>
        <taxon>Betaproteobacteria</taxon>
        <taxon>Burkholderiales</taxon>
        <taxon>Oxalobacteraceae</taxon>
        <taxon>Noviherbaspirillum</taxon>
    </lineage>
</organism>
<gene>
    <name evidence="1" type="ORF">G3574_19580</name>
</gene>
<dbReference type="EMBL" id="JAAIVB010000068">
    <property type="protein sequence ID" value="NEX63289.1"/>
    <property type="molecule type" value="Genomic_DNA"/>
</dbReference>
<evidence type="ECO:0000313" key="2">
    <source>
        <dbReference type="Proteomes" id="UP000482155"/>
    </source>
</evidence>
<name>A0A6B3SYS6_9BURK</name>